<comment type="cofactor">
    <cofactor evidence="2">
        <name>pyridoxal 5'-phosphate</name>
        <dbReference type="ChEBI" id="CHEBI:597326"/>
    </cofactor>
</comment>
<comment type="cofactor">
    <cofactor evidence="4">
        <name>Mg(2+)</name>
        <dbReference type="ChEBI" id="CHEBI:18420"/>
    </cofactor>
</comment>
<reference evidence="10" key="1">
    <citation type="submission" date="2018-05" db="EMBL/GenBank/DDBJ databases">
        <authorList>
            <person name="Lanie J.A."/>
            <person name="Ng W.-L."/>
            <person name="Kazmierczak K.M."/>
            <person name="Andrzejewski T.M."/>
            <person name="Davidsen T.M."/>
            <person name="Wayne K.J."/>
            <person name="Tettelin H."/>
            <person name="Glass J.I."/>
            <person name="Rusch D."/>
            <person name="Podicherti R."/>
            <person name="Tsui H.-C.T."/>
            <person name="Winkler M.E."/>
        </authorList>
    </citation>
    <scope>NUCLEOTIDE SEQUENCE</scope>
</reference>
<evidence type="ECO:0000256" key="1">
    <source>
        <dbReference type="ARBA" id="ARBA00001913"/>
    </source>
</evidence>
<comment type="cofactor">
    <cofactor evidence="3">
        <name>Mn(2+)</name>
        <dbReference type="ChEBI" id="CHEBI:29035"/>
    </cofactor>
</comment>
<dbReference type="Gene3D" id="3.40.50.1100">
    <property type="match status" value="2"/>
</dbReference>
<feature type="domain" description="Tryptophan synthase beta chain-like PALP" evidence="9">
    <location>
        <begin position="22"/>
        <end position="305"/>
    </location>
</feature>
<dbReference type="GO" id="GO:0030378">
    <property type="term" value="F:serine racemase activity"/>
    <property type="evidence" value="ECO:0007669"/>
    <property type="project" value="TreeGrafter"/>
</dbReference>
<dbReference type="InterPro" id="IPR001926">
    <property type="entry name" value="TrpB-like_PALP"/>
</dbReference>
<dbReference type="GO" id="GO:0018114">
    <property type="term" value="F:threonine racemase activity"/>
    <property type="evidence" value="ECO:0007669"/>
    <property type="project" value="TreeGrafter"/>
</dbReference>
<evidence type="ECO:0000256" key="3">
    <source>
        <dbReference type="ARBA" id="ARBA00001936"/>
    </source>
</evidence>
<keyword evidence="8" id="KW-0456">Lyase</keyword>
<protein>
    <recommendedName>
        <fullName evidence="9">Tryptophan synthase beta chain-like PALP domain-containing protein</fullName>
    </recommendedName>
</protein>
<gene>
    <name evidence="10" type="ORF">METZ01_LOCUS32209</name>
</gene>
<dbReference type="SUPFAM" id="SSF53686">
    <property type="entry name" value="Tryptophan synthase beta subunit-like PLP-dependent enzymes"/>
    <property type="match status" value="1"/>
</dbReference>
<evidence type="ECO:0000256" key="2">
    <source>
        <dbReference type="ARBA" id="ARBA00001933"/>
    </source>
</evidence>
<dbReference type="PANTHER" id="PTHR43050">
    <property type="entry name" value="SERINE / THREONINE RACEMASE FAMILY MEMBER"/>
    <property type="match status" value="1"/>
</dbReference>
<evidence type="ECO:0000256" key="4">
    <source>
        <dbReference type="ARBA" id="ARBA00001946"/>
    </source>
</evidence>
<keyword evidence="7" id="KW-0663">Pyridoxal phosphate</keyword>
<dbReference type="InterPro" id="IPR036052">
    <property type="entry name" value="TrpB-like_PALP_sf"/>
</dbReference>
<proteinExistence type="inferred from homology"/>
<evidence type="ECO:0000259" key="9">
    <source>
        <dbReference type="Pfam" id="PF00291"/>
    </source>
</evidence>
<comment type="cofactor">
    <cofactor evidence="1">
        <name>Ca(2+)</name>
        <dbReference type="ChEBI" id="CHEBI:29108"/>
    </cofactor>
</comment>
<keyword evidence="6" id="KW-0460">Magnesium</keyword>
<dbReference type="CDD" id="cd01562">
    <property type="entry name" value="Thr-dehyd"/>
    <property type="match status" value="1"/>
</dbReference>
<dbReference type="FunFam" id="3.40.50.1100:FF:000007">
    <property type="entry name" value="L-threonine dehydratase catabolic TdcB"/>
    <property type="match status" value="1"/>
</dbReference>
<dbReference type="GO" id="GO:0003941">
    <property type="term" value="F:L-serine ammonia-lyase activity"/>
    <property type="evidence" value="ECO:0007669"/>
    <property type="project" value="TreeGrafter"/>
</dbReference>
<dbReference type="AlphaFoldDB" id="A0A381QJ74"/>
<evidence type="ECO:0000256" key="8">
    <source>
        <dbReference type="ARBA" id="ARBA00023239"/>
    </source>
</evidence>
<evidence type="ECO:0000313" key="10">
    <source>
        <dbReference type="EMBL" id="SUZ79355.1"/>
    </source>
</evidence>
<evidence type="ECO:0000256" key="6">
    <source>
        <dbReference type="ARBA" id="ARBA00022842"/>
    </source>
</evidence>
<name>A0A381QJ74_9ZZZZ</name>
<evidence type="ECO:0000256" key="5">
    <source>
        <dbReference type="ARBA" id="ARBA00010869"/>
    </source>
</evidence>
<sequence>MLSQPPTLQDIQNAQSLTDSIVRKTPIITSNYFNELLGMELFFKCENFQKTGSFKIRGASNAVFSLTDEEAKQGVACQSSGNHGGAVACAASLKGVHADVVMAKSVSKAKIHNVKTYNGNMIFCDKMSERDGLFQEVLKKYNRVSIHPYDNYSVIAGQGTIGLELCDQLDSFDAVVVPIGGGGLISGISIALKGLGSQATIIGTEPKNVDDTYLMFQANKRIPMEHRESVADGLMAIVGECTLPIIQKNVDDIILATEEEIIETTRLIWEQMKIIVEPSCALTLASVIANKERFKGQKVVLILSGGNVDLVELPWQKVGKD</sequence>
<dbReference type="PANTHER" id="PTHR43050:SF1">
    <property type="entry name" value="SERINE RACEMASE"/>
    <property type="match status" value="1"/>
</dbReference>
<evidence type="ECO:0000256" key="7">
    <source>
        <dbReference type="ARBA" id="ARBA00022898"/>
    </source>
</evidence>
<dbReference type="Pfam" id="PF00291">
    <property type="entry name" value="PALP"/>
    <property type="match status" value="1"/>
</dbReference>
<dbReference type="GO" id="GO:0030170">
    <property type="term" value="F:pyridoxal phosphate binding"/>
    <property type="evidence" value="ECO:0007669"/>
    <property type="project" value="InterPro"/>
</dbReference>
<dbReference type="GO" id="GO:0005524">
    <property type="term" value="F:ATP binding"/>
    <property type="evidence" value="ECO:0007669"/>
    <property type="project" value="TreeGrafter"/>
</dbReference>
<dbReference type="PROSITE" id="PS00165">
    <property type="entry name" value="DEHYDRATASE_SER_THR"/>
    <property type="match status" value="1"/>
</dbReference>
<dbReference type="EMBL" id="UINC01001383">
    <property type="protein sequence ID" value="SUZ79355.1"/>
    <property type="molecule type" value="Genomic_DNA"/>
</dbReference>
<accession>A0A381QJ74</accession>
<dbReference type="GO" id="GO:0000287">
    <property type="term" value="F:magnesium ion binding"/>
    <property type="evidence" value="ECO:0007669"/>
    <property type="project" value="TreeGrafter"/>
</dbReference>
<dbReference type="GO" id="GO:0070179">
    <property type="term" value="P:D-serine biosynthetic process"/>
    <property type="evidence" value="ECO:0007669"/>
    <property type="project" value="TreeGrafter"/>
</dbReference>
<organism evidence="10">
    <name type="scientific">marine metagenome</name>
    <dbReference type="NCBI Taxonomy" id="408172"/>
    <lineage>
        <taxon>unclassified sequences</taxon>
        <taxon>metagenomes</taxon>
        <taxon>ecological metagenomes</taxon>
    </lineage>
</organism>
<comment type="similarity">
    <text evidence="5">Belongs to the serine/threonine dehydratase family.</text>
</comment>
<dbReference type="InterPro" id="IPR000634">
    <property type="entry name" value="Ser/Thr_deHydtase_PyrdxlP-BS"/>
</dbReference>